<feature type="region of interest" description="Disordered" evidence="1">
    <location>
        <begin position="1"/>
        <end position="60"/>
    </location>
</feature>
<protein>
    <recommendedName>
        <fullName evidence="2">N-acetyltransferase domain-containing protein</fullName>
    </recommendedName>
</protein>
<dbReference type="InterPro" id="IPR000182">
    <property type="entry name" value="GNAT_dom"/>
</dbReference>
<feature type="region of interest" description="Disordered" evidence="1">
    <location>
        <begin position="118"/>
        <end position="147"/>
    </location>
</feature>
<dbReference type="EMBL" id="JAKJXP020000042">
    <property type="protein sequence ID" value="KAK7752025.1"/>
    <property type="molecule type" value="Genomic_DNA"/>
</dbReference>
<evidence type="ECO:0000259" key="2">
    <source>
        <dbReference type="Pfam" id="PF13508"/>
    </source>
</evidence>
<dbReference type="CDD" id="cd04301">
    <property type="entry name" value="NAT_SF"/>
    <property type="match status" value="1"/>
</dbReference>
<dbReference type="AlphaFoldDB" id="A0AAN9UNR8"/>
<evidence type="ECO:0000313" key="4">
    <source>
        <dbReference type="Proteomes" id="UP001320420"/>
    </source>
</evidence>
<comment type="caution">
    <text evidence="3">The sequence shown here is derived from an EMBL/GenBank/DDBJ whole genome shotgun (WGS) entry which is preliminary data.</text>
</comment>
<dbReference type="Pfam" id="PF13508">
    <property type="entry name" value="Acetyltransf_7"/>
    <property type="match status" value="1"/>
</dbReference>
<keyword evidence="4" id="KW-1185">Reference proteome</keyword>
<dbReference type="GO" id="GO:0016747">
    <property type="term" value="F:acyltransferase activity, transferring groups other than amino-acyl groups"/>
    <property type="evidence" value="ECO:0007669"/>
    <property type="project" value="InterPro"/>
</dbReference>
<accession>A0AAN9UNR8</accession>
<evidence type="ECO:0000313" key="3">
    <source>
        <dbReference type="EMBL" id="KAK7752025.1"/>
    </source>
</evidence>
<reference evidence="3 4" key="1">
    <citation type="submission" date="2024-02" db="EMBL/GenBank/DDBJ databases">
        <title>De novo assembly and annotation of 12 fungi associated with fruit tree decline syndrome in Ontario, Canada.</title>
        <authorList>
            <person name="Sulman M."/>
            <person name="Ellouze W."/>
            <person name="Ilyukhin E."/>
        </authorList>
    </citation>
    <scope>NUCLEOTIDE SEQUENCE [LARGE SCALE GENOMIC DNA]</scope>
    <source>
        <strain evidence="3 4">M11/M66-122</strain>
    </source>
</reference>
<dbReference type="Proteomes" id="UP001320420">
    <property type="component" value="Unassembled WGS sequence"/>
</dbReference>
<proteinExistence type="predicted"/>
<dbReference type="SUPFAM" id="SSF55729">
    <property type="entry name" value="Acyl-CoA N-acyltransferases (Nat)"/>
    <property type="match status" value="1"/>
</dbReference>
<feature type="domain" description="N-acetyltransferase" evidence="2">
    <location>
        <begin position="145"/>
        <end position="239"/>
    </location>
</feature>
<evidence type="ECO:0000256" key="1">
    <source>
        <dbReference type="SAM" id="MobiDB-lite"/>
    </source>
</evidence>
<sequence length="271" mass="29520">MAAQKNVGDVISQTTVPASTLTPQPLPPSTENGNKNSISAPPAAAQGNEHSSRDYTIEIPPPTAADDAKLVHDLARIVNEVYIGAEVGIWQDGFQRTSAPDIEKLIRAGELAVAYFHGGSDSDDEADRGKEGSSTSSKHQRQQPKPVGCVCIQKIRRSSGTTNAEEGKQEEIIGEFGMLALDERHRGSGLGRDMVRFAEERCRTGLGVAAVQLELLFPTGFEHAFKVRLAGWYGRMGYEQMCVRDFADDHPELAPLLAGPCEYRVFEKRLV</sequence>
<dbReference type="Gene3D" id="3.40.630.30">
    <property type="match status" value="1"/>
</dbReference>
<dbReference type="InterPro" id="IPR016181">
    <property type="entry name" value="Acyl_CoA_acyltransferase"/>
</dbReference>
<name>A0AAN9UNR8_9PEZI</name>
<organism evidence="3 4">
    <name type="scientific">Diatrype stigma</name>
    <dbReference type="NCBI Taxonomy" id="117547"/>
    <lineage>
        <taxon>Eukaryota</taxon>
        <taxon>Fungi</taxon>
        <taxon>Dikarya</taxon>
        <taxon>Ascomycota</taxon>
        <taxon>Pezizomycotina</taxon>
        <taxon>Sordariomycetes</taxon>
        <taxon>Xylariomycetidae</taxon>
        <taxon>Xylariales</taxon>
        <taxon>Diatrypaceae</taxon>
        <taxon>Diatrype</taxon>
    </lineage>
</organism>
<gene>
    <name evidence="3" type="ORF">SLS62_005988</name>
</gene>